<dbReference type="InterPro" id="IPR009296">
    <property type="entry name" value="DUF951"/>
</dbReference>
<evidence type="ECO:0000313" key="1">
    <source>
        <dbReference type="EMBL" id="WRP17089.1"/>
    </source>
</evidence>
<dbReference type="PIRSF" id="PIRSF037263">
    <property type="entry name" value="DUF951_bac"/>
    <property type="match status" value="1"/>
</dbReference>
<proteinExistence type="predicted"/>
<evidence type="ECO:0000313" key="2">
    <source>
        <dbReference type="Proteomes" id="UP001332192"/>
    </source>
</evidence>
<gene>
    <name evidence="1" type="ORF">U7230_13525</name>
</gene>
<keyword evidence="2" id="KW-1185">Reference proteome</keyword>
<accession>A0ABZ1BWC4</accession>
<protein>
    <submittedName>
        <fullName evidence="1">DUF951 domain-containing protein</fullName>
    </submittedName>
</protein>
<dbReference type="Proteomes" id="UP001332192">
    <property type="component" value="Chromosome"/>
</dbReference>
<reference evidence="1 2" key="1">
    <citation type="journal article" date="2024" name="Front. Microbiol.">
        <title>Novel thermophilic genera Geochorda gen. nov. and Carboxydochorda gen. nov. from the deep terrestrial subsurface reveal the ecophysiological diversity in the class Limnochordia.</title>
        <authorList>
            <person name="Karnachuk O.V."/>
            <person name="Lukina A.P."/>
            <person name="Avakyan M.R."/>
            <person name="Kadnikov V.V."/>
            <person name="Begmatov S."/>
            <person name="Beletsky A.V."/>
            <person name="Vlasova K.G."/>
            <person name="Novikov A.A."/>
            <person name="Shcherbakova V.A."/>
            <person name="Mardanov A.V."/>
            <person name="Ravin N.V."/>
        </authorList>
    </citation>
    <scope>NUCLEOTIDE SEQUENCE [LARGE SCALE GENOMIC DNA]</scope>
    <source>
        <strain evidence="1 2">L945</strain>
    </source>
</reference>
<dbReference type="Pfam" id="PF06107">
    <property type="entry name" value="DUF951"/>
    <property type="match status" value="1"/>
</dbReference>
<dbReference type="EMBL" id="CP141615">
    <property type="protein sequence ID" value="WRP17089.1"/>
    <property type="molecule type" value="Genomic_DNA"/>
</dbReference>
<dbReference type="PANTHER" id="PTHR38455">
    <property type="entry name" value="HYPOTHETICAL CYTOSOLIC PROTEIN"/>
    <property type="match status" value="1"/>
</dbReference>
<sequence length="72" mass="8158">MKLYLGDIVQTRKPHPCGSDRWEVIRTGMDIRIRCLGCGHIVLLPRRRFERAVKRLLHRAIEEPPPAGSAGG</sequence>
<name>A0ABZ1BWC4_9FIRM</name>
<dbReference type="PANTHER" id="PTHR38455:SF1">
    <property type="entry name" value="DUF951 DOMAIN-CONTAINING PROTEIN"/>
    <property type="match status" value="1"/>
</dbReference>
<organism evidence="1 2">
    <name type="scientific">Carboxydichorda subterranea</name>
    <dbReference type="NCBI Taxonomy" id="3109565"/>
    <lineage>
        <taxon>Bacteria</taxon>
        <taxon>Bacillati</taxon>
        <taxon>Bacillota</taxon>
        <taxon>Limnochordia</taxon>
        <taxon>Limnochordales</taxon>
        <taxon>Geochordaceae</taxon>
        <taxon>Carboxydichorda</taxon>
    </lineage>
</organism>